<keyword evidence="2" id="KW-1185">Reference proteome</keyword>
<accession>A0AA35KGB7</accession>
<sequence length="104" mass="12183">MFDVSLFDEDDDSNSWVLVAIKCYFYETNRPHFLMPINFNGSTALHMATIAYKPGSLDPNFYSLIEAFGKSRCICCWVLLWSPKGKLWQVSERFEMSMPWRLKV</sequence>
<proteinExistence type="predicted"/>
<dbReference type="Proteomes" id="UP001178461">
    <property type="component" value="Chromosome 6"/>
</dbReference>
<protein>
    <submittedName>
        <fullName evidence="1">Uncharacterized protein</fullName>
    </submittedName>
</protein>
<reference evidence="1" key="1">
    <citation type="submission" date="2022-12" db="EMBL/GenBank/DDBJ databases">
        <authorList>
            <person name="Alioto T."/>
            <person name="Alioto T."/>
            <person name="Gomez Garrido J."/>
        </authorList>
    </citation>
    <scope>NUCLEOTIDE SEQUENCE</scope>
</reference>
<gene>
    <name evidence="1" type="ORF">PODLI_1B029819</name>
</gene>
<organism evidence="1 2">
    <name type="scientific">Podarcis lilfordi</name>
    <name type="common">Lilford's wall lizard</name>
    <dbReference type="NCBI Taxonomy" id="74358"/>
    <lineage>
        <taxon>Eukaryota</taxon>
        <taxon>Metazoa</taxon>
        <taxon>Chordata</taxon>
        <taxon>Craniata</taxon>
        <taxon>Vertebrata</taxon>
        <taxon>Euteleostomi</taxon>
        <taxon>Lepidosauria</taxon>
        <taxon>Squamata</taxon>
        <taxon>Bifurcata</taxon>
        <taxon>Unidentata</taxon>
        <taxon>Episquamata</taxon>
        <taxon>Laterata</taxon>
        <taxon>Lacertibaenia</taxon>
        <taxon>Lacertidae</taxon>
        <taxon>Podarcis</taxon>
    </lineage>
</organism>
<evidence type="ECO:0000313" key="1">
    <source>
        <dbReference type="EMBL" id="CAI5776774.1"/>
    </source>
</evidence>
<dbReference type="AlphaFoldDB" id="A0AA35KGB7"/>
<dbReference type="EMBL" id="OX395131">
    <property type="protein sequence ID" value="CAI5776774.1"/>
    <property type="molecule type" value="Genomic_DNA"/>
</dbReference>
<name>A0AA35KGB7_9SAUR</name>
<evidence type="ECO:0000313" key="2">
    <source>
        <dbReference type="Proteomes" id="UP001178461"/>
    </source>
</evidence>